<evidence type="ECO:0000256" key="1">
    <source>
        <dbReference type="SAM" id="SignalP"/>
    </source>
</evidence>
<feature type="chain" id="PRO_5032514882" evidence="1">
    <location>
        <begin position="19"/>
        <end position="92"/>
    </location>
</feature>
<dbReference type="AlphaFoldDB" id="A0A822YET9"/>
<keyword evidence="3" id="KW-1185">Reference proteome</keyword>
<dbReference type="Proteomes" id="UP000607653">
    <property type="component" value="Unassembled WGS sequence"/>
</dbReference>
<comment type="caution">
    <text evidence="2">The sequence shown here is derived from an EMBL/GenBank/DDBJ whole genome shotgun (WGS) entry which is preliminary data.</text>
</comment>
<keyword evidence="1" id="KW-0732">Signal</keyword>
<feature type="signal peptide" evidence="1">
    <location>
        <begin position="1"/>
        <end position="18"/>
    </location>
</feature>
<evidence type="ECO:0000313" key="2">
    <source>
        <dbReference type="EMBL" id="DAD29536.1"/>
    </source>
</evidence>
<gene>
    <name evidence="2" type="ORF">HUJ06_031004</name>
</gene>
<accession>A0A822YET9</accession>
<evidence type="ECO:0000313" key="3">
    <source>
        <dbReference type="Proteomes" id="UP000607653"/>
    </source>
</evidence>
<name>A0A822YET9_NELNU</name>
<protein>
    <submittedName>
        <fullName evidence="2">Uncharacterized protein</fullName>
    </submittedName>
</protein>
<dbReference type="EMBL" id="DUZY01000002">
    <property type="protein sequence ID" value="DAD29536.1"/>
    <property type="molecule type" value="Genomic_DNA"/>
</dbReference>
<organism evidence="2 3">
    <name type="scientific">Nelumbo nucifera</name>
    <name type="common">Sacred lotus</name>
    <dbReference type="NCBI Taxonomy" id="4432"/>
    <lineage>
        <taxon>Eukaryota</taxon>
        <taxon>Viridiplantae</taxon>
        <taxon>Streptophyta</taxon>
        <taxon>Embryophyta</taxon>
        <taxon>Tracheophyta</taxon>
        <taxon>Spermatophyta</taxon>
        <taxon>Magnoliopsida</taxon>
        <taxon>Proteales</taxon>
        <taxon>Nelumbonaceae</taxon>
        <taxon>Nelumbo</taxon>
    </lineage>
</organism>
<proteinExistence type="predicted"/>
<reference evidence="2 3" key="1">
    <citation type="journal article" date="2020" name="Mol. Biol. Evol.">
        <title>Distinct Expression and Methylation Patterns for Genes with Different Fates following a Single Whole-Genome Duplication in Flowering Plants.</title>
        <authorList>
            <person name="Shi T."/>
            <person name="Rahmani R.S."/>
            <person name="Gugger P.F."/>
            <person name="Wang M."/>
            <person name="Li H."/>
            <person name="Zhang Y."/>
            <person name="Li Z."/>
            <person name="Wang Q."/>
            <person name="Van de Peer Y."/>
            <person name="Marchal K."/>
            <person name="Chen J."/>
        </authorList>
    </citation>
    <scope>NUCLEOTIDE SEQUENCE [LARGE SCALE GENOMIC DNA]</scope>
    <source>
        <tissue evidence="2">Leaf</tissue>
    </source>
</reference>
<sequence>MARNKVVAVLLVLTLVMSMHVEEIRCGSFWEELVKAFNSEIEKPPEPKTDLQHCLEFECMPKCLKLPGSTTQVCKKECTAACQRYSSTRNRS</sequence>